<evidence type="ECO:0000259" key="3">
    <source>
        <dbReference type="Pfam" id="PF08190"/>
    </source>
</evidence>
<organism evidence="4 5">
    <name type="scientific">Nematostella vectensis</name>
    <name type="common">Starlet sea anemone</name>
    <dbReference type="NCBI Taxonomy" id="45351"/>
    <lineage>
        <taxon>Eukaryota</taxon>
        <taxon>Metazoa</taxon>
        <taxon>Cnidaria</taxon>
        <taxon>Anthozoa</taxon>
        <taxon>Hexacorallia</taxon>
        <taxon>Actiniaria</taxon>
        <taxon>Edwardsiidae</taxon>
        <taxon>Nematostella</taxon>
    </lineage>
</organism>
<comment type="function">
    <text evidence="2">Involved in the assembly of C/D box small nucleolar ribonucleoprotein (snoRNP) particles. Recruits the SWI/SNF complex to the core promoter of rRNA genes and enhances pre-rRNA transcription. Mediates interaction of TELO2 with the R2TP complex which is necessary for the stability of MTOR and SMG1. Positively regulates the assembly and activity of the mTORC1 complex.</text>
</comment>
<dbReference type="InParanoid" id="A8DWS7"/>
<dbReference type="InterPro" id="IPR050734">
    <property type="entry name" value="PIH1/Kintoun_subfamily"/>
</dbReference>
<proteinExistence type="inferred from homology"/>
<feature type="non-terminal residue" evidence="4">
    <location>
        <position position="1"/>
    </location>
</feature>
<dbReference type="HOGENOM" id="CLU_1987189_0_0_1"/>
<gene>
    <name evidence="4" type="ORF">NEMVEDRAFT_v1g226087</name>
</gene>
<dbReference type="STRING" id="45351.A8DWS7"/>
<dbReference type="InterPro" id="IPR012981">
    <property type="entry name" value="PIH1_N"/>
</dbReference>
<dbReference type="KEGG" id="nve:5495577"/>
<reference evidence="4 5" key="1">
    <citation type="journal article" date="2007" name="Science">
        <title>Sea anemone genome reveals ancestral eumetazoan gene repertoire and genomic organization.</title>
        <authorList>
            <person name="Putnam N.H."/>
            <person name="Srivastava M."/>
            <person name="Hellsten U."/>
            <person name="Dirks B."/>
            <person name="Chapman J."/>
            <person name="Salamov A."/>
            <person name="Terry A."/>
            <person name="Shapiro H."/>
            <person name="Lindquist E."/>
            <person name="Kapitonov V.V."/>
            <person name="Jurka J."/>
            <person name="Genikhovich G."/>
            <person name="Grigoriev I.V."/>
            <person name="Lucas S.M."/>
            <person name="Steele R.E."/>
            <person name="Finnerty J.R."/>
            <person name="Technau U."/>
            <person name="Martindale M.Q."/>
            <person name="Rokhsar D.S."/>
        </authorList>
    </citation>
    <scope>NUCLEOTIDE SEQUENCE [LARGE SCALE GENOMIC DNA]</scope>
    <source>
        <strain evidence="5">CH2 X CH6</strain>
    </source>
</reference>
<evidence type="ECO:0000256" key="2">
    <source>
        <dbReference type="ARBA" id="ARBA00046233"/>
    </source>
</evidence>
<feature type="non-terminal residue" evidence="4">
    <location>
        <position position="126"/>
    </location>
</feature>
<protein>
    <recommendedName>
        <fullName evidence="3">PIH1 N-terminal domain-containing protein</fullName>
    </recommendedName>
</protein>
<dbReference type="eggNOG" id="KOG4356">
    <property type="taxonomic scope" value="Eukaryota"/>
</dbReference>
<sequence>CTVYDIVINPTFLKKVQENTFFKNFFLTVVFQGLEEKYGLDLDRSWSILKNKKYMGKPQMHYVRKKSKPVIMDLTNSADKEESSKSTSQLISTLEPSIPQPMYNILTEPSDDKPEFIVLEISLPGL</sequence>
<dbReference type="EMBL" id="DS480139">
    <property type="protein sequence ID" value="EDO25333.1"/>
    <property type="molecule type" value="Genomic_DNA"/>
</dbReference>
<dbReference type="PhylomeDB" id="A8DWS7"/>
<accession>A8DWS7</accession>
<feature type="domain" description="PIH1 N-terminal" evidence="3">
    <location>
        <begin position="1"/>
        <end position="69"/>
    </location>
</feature>
<dbReference type="PANTHER" id="PTHR22997">
    <property type="entry name" value="PIH1 DOMAIN-CONTAINING PROTEIN 1"/>
    <property type="match status" value="1"/>
</dbReference>
<dbReference type="PANTHER" id="PTHR22997:SF0">
    <property type="entry name" value="PIH1 DOMAIN-CONTAINING PROTEIN 1"/>
    <property type="match status" value="1"/>
</dbReference>
<evidence type="ECO:0000313" key="5">
    <source>
        <dbReference type="Proteomes" id="UP000001593"/>
    </source>
</evidence>
<dbReference type="Proteomes" id="UP000001593">
    <property type="component" value="Unassembled WGS sequence"/>
</dbReference>
<dbReference type="Pfam" id="PF08190">
    <property type="entry name" value="PIH1"/>
    <property type="match status" value="1"/>
</dbReference>
<comment type="similarity">
    <text evidence="1">Belongs to the PIH1 family.</text>
</comment>
<dbReference type="AlphaFoldDB" id="A8DWS7"/>
<keyword evidence="5" id="KW-1185">Reference proteome</keyword>
<evidence type="ECO:0000313" key="4">
    <source>
        <dbReference type="EMBL" id="EDO25333.1"/>
    </source>
</evidence>
<name>A8DWS7_NEMVE</name>
<evidence type="ECO:0000256" key="1">
    <source>
        <dbReference type="ARBA" id="ARBA00008511"/>
    </source>
</evidence>